<dbReference type="GO" id="GO:0000149">
    <property type="term" value="F:SNARE binding"/>
    <property type="evidence" value="ECO:0007669"/>
    <property type="project" value="TreeGrafter"/>
</dbReference>
<dbReference type="GO" id="GO:0070939">
    <property type="term" value="C:Dsl1/NZR complex"/>
    <property type="evidence" value="ECO:0007669"/>
    <property type="project" value="TreeGrafter"/>
</dbReference>
<name>A0A1Y1UFU8_9TREE</name>
<evidence type="ECO:0000256" key="5">
    <source>
        <dbReference type="SAM" id="MobiDB-lite"/>
    </source>
</evidence>
<comment type="caution">
    <text evidence="7">The sequence shown here is derived from an EMBL/GenBank/DDBJ whole genome shotgun (WGS) entry which is preliminary data.</text>
</comment>
<sequence length="1100" mass="120093">MADQAEPLISSSGATTGGLVDPETLLQSDTTLTAELVHQCLLPLSDSAALELCHNLLISGRVDHPVLAQQIIELGQARGESSVRKVNERVRQDLNLIQDESLDWSSELARTTLTRVLENETSENTSAIGYGHLVDMRQRLATFEILAPPRSKSYAQAKPKNQGGDVGALTDVMDLDDPWAEADTDQSEGEVTKSADGAAERIAEQSLEVDDPWESGSTHSAHSTVSRASDRETTAPTAIDEDLPFTLGNFLSMSLVESAQSLASSCDLSHLSTLWKRHGFALWPWRYAILDALPPWFNPLDMDDSSLLPRVGRDGAEDGRPDSKAVSLDEALAYQAASKKAMADQTQPRYDPLLNEELTSWYVEKVESLDTYGLIDLQLAWVQQGASMGLSDLDALGEDLSLLSKLVYDADLSPDAESNWTLSSWRETSERDVIRAYLSNSTSDNIVSHIRRLVLPYLYVLESRAERSGQPDPHLVERSFHDALLDLPLKLALPIFEASKATVPSSERLIKNDLTVARLALACLYGSDQKDAWSIMSSIFECLPVWDISSSERDTESDQELTSTTLDSIASFVRPKKAGDPSPKAKDLFIFFSPLPFAALSRALDILDVHLESGEILARWDTPVQLRYLLQSAGHHQDQIDLAERMIRRQSDRGAQTDSKWTSLWTDMLKLNGGEDSSLRGAFGRLNTQEMMKIYLGGVLSSGKFDTARRMIKQLQNEHKLSDDTVEQVVLATSRDFYDNAENGNIHTGAMKLAYDCLSVPASSPAIAAQRDFIEATSRLSTFGIPSTSGSGVITPIEIRHAKSKLDLVRRVLQTSPDAFQHPDLILDLSDKLGYRNDNQARIQVLGMLVESAVKAGDFDAAFKQCQDMVTLSKKRPRAAKPTGDGEVSNSETITDHLWKSCLLVGSQTDFAEIDKRMILLGQAIDSCPAEEIPGILQIWRKVESGQIKLDEAAKRRRIAGIRSATVFDSKTSQNGSLATSPVVGEARVLGSRTAARAAKLAMNFGERLRHAGVSGVSPTMTHGLGIGRTASPTVSSSGEGRRSNDSDRPSIGSMLDGSGLAVAQGAAEAERVRQQARRALVRGVGWLLGADEKELGAGE</sequence>
<gene>
    <name evidence="7" type="ORF">BD324DRAFT_628730</name>
</gene>
<feature type="compositionally biased region" description="Basic and acidic residues" evidence="5">
    <location>
        <begin position="1040"/>
        <end position="1049"/>
    </location>
</feature>
<organism evidence="7 8">
    <name type="scientific">Kockovaella imperatae</name>
    <dbReference type="NCBI Taxonomy" id="4999"/>
    <lineage>
        <taxon>Eukaryota</taxon>
        <taxon>Fungi</taxon>
        <taxon>Dikarya</taxon>
        <taxon>Basidiomycota</taxon>
        <taxon>Agaricomycotina</taxon>
        <taxon>Tremellomycetes</taxon>
        <taxon>Tremellales</taxon>
        <taxon>Cuniculitremaceae</taxon>
        <taxon>Kockovaella</taxon>
    </lineage>
</organism>
<evidence type="ECO:0000313" key="8">
    <source>
        <dbReference type="Proteomes" id="UP000193218"/>
    </source>
</evidence>
<dbReference type="PANTHER" id="PTHR15922:SF2">
    <property type="entry name" value="NBAS SUBUNIT OF NRZ TETHERING COMPLEX"/>
    <property type="match status" value="1"/>
</dbReference>
<keyword evidence="8" id="KW-1185">Reference proteome</keyword>
<dbReference type="GO" id="GO:0015031">
    <property type="term" value="P:protein transport"/>
    <property type="evidence" value="ECO:0007669"/>
    <property type="project" value="UniProtKB-KW"/>
</dbReference>
<evidence type="ECO:0000256" key="1">
    <source>
        <dbReference type="ARBA" id="ARBA00004240"/>
    </source>
</evidence>
<reference evidence="7 8" key="1">
    <citation type="submission" date="2017-03" db="EMBL/GenBank/DDBJ databases">
        <title>Widespread Adenine N6-methylation of Active Genes in Fungi.</title>
        <authorList>
            <consortium name="DOE Joint Genome Institute"/>
            <person name="Mondo S.J."/>
            <person name="Dannebaum R.O."/>
            <person name="Kuo R.C."/>
            <person name="Louie K.B."/>
            <person name="Bewick A.J."/>
            <person name="Labutti K."/>
            <person name="Haridas S."/>
            <person name="Kuo A."/>
            <person name="Salamov A."/>
            <person name="Ahrendt S.R."/>
            <person name="Lau R."/>
            <person name="Bowen B.P."/>
            <person name="Lipzen A."/>
            <person name="Sullivan W."/>
            <person name="Andreopoulos W.B."/>
            <person name="Clum A."/>
            <person name="Lindquist E."/>
            <person name="Daum C."/>
            <person name="Northen T.R."/>
            <person name="Ramamoorthy G."/>
            <person name="Schmitz R.J."/>
            <person name="Gryganskyi A."/>
            <person name="Culley D."/>
            <person name="Magnuson J."/>
            <person name="James T.Y."/>
            <person name="O'Malley M.A."/>
            <person name="Stajich J.E."/>
            <person name="Spatafora J.W."/>
            <person name="Visel A."/>
            <person name="Grigoriev I.V."/>
        </authorList>
    </citation>
    <scope>NUCLEOTIDE SEQUENCE [LARGE SCALE GENOMIC DNA]</scope>
    <source>
        <strain evidence="7 8">NRRL Y-17943</strain>
    </source>
</reference>
<keyword evidence="4" id="KW-0653">Protein transport</keyword>
<feature type="region of interest" description="Disordered" evidence="5">
    <location>
        <begin position="1020"/>
        <end position="1058"/>
    </location>
</feature>
<keyword evidence="2" id="KW-0813">Transport</keyword>
<proteinExistence type="predicted"/>
<dbReference type="InParanoid" id="A0A1Y1UFU8"/>
<dbReference type="InterPro" id="IPR013244">
    <property type="entry name" value="Sec39_domain"/>
</dbReference>
<dbReference type="PANTHER" id="PTHR15922">
    <property type="entry name" value="NEUROBLASTOMA-AMPLIFIED SEQUENCE"/>
    <property type="match status" value="1"/>
</dbReference>
<dbReference type="EMBL" id="NBSH01000008">
    <property type="protein sequence ID" value="ORX36407.1"/>
    <property type="molecule type" value="Genomic_DNA"/>
</dbReference>
<dbReference type="OrthoDB" id="27490at2759"/>
<keyword evidence="3" id="KW-0256">Endoplasmic reticulum</keyword>
<accession>A0A1Y1UFU8</accession>
<feature type="region of interest" description="Disordered" evidence="5">
    <location>
        <begin position="207"/>
        <end position="237"/>
    </location>
</feature>
<feature type="region of interest" description="Disordered" evidence="5">
    <location>
        <begin position="1"/>
        <end position="21"/>
    </location>
</feature>
<evidence type="ECO:0000256" key="2">
    <source>
        <dbReference type="ARBA" id="ARBA00022448"/>
    </source>
</evidence>
<evidence type="ECO:0000313" key="7">
    <source>
        <dbReference type="EMBL" id="ORX36407.1"/>
    </source>
</evidence>
<dbReference type="AlphaFoldDB" id="A0A1Y1UFU8"/>
<feature type="domain" description="Sec39" evidence="6">
    <location>
        <begin position="259"/>
        <end position="945"/>
    </location>
</feature>
<evidence type="ECO:0000259" key="6">
    <source>
        <dbReference type="Pfam" id="PF08314"/>
    </source>
</evidence>
<dbReference type="RefSeq" id="XP_021870508.1">
    <property type="nucleotide sequence ID" value="XM_022016141.1"/>
</dbReference>
<dbReference type="GO" id="GO:0006890">
    <property type="term" value="P:retrograde vesicle-mediated transport, Golgi to endoplasmic reticulum"/>
    <property type="evidence" value="ECO:0007669"/>
    <property type="project" value="InterPro"/>
</dbReference>
<dbReference type="Proteomes" id="UP000193218">
    <property type="component" value="Unassembled WGS sequence"/>
</dbReference>
<dbReference type="GeneID" id="33557950"/>
<feature type="compositionally biased region" description="Polar residues" evidence="5">
    <location>
        <begin position="215"/>
        <end position="227"/>
    </location>
</feature>
<protein>
    <submittedName>
        <fullName evidence="7">Secretory pathway protein Sec39-domain-containing protein</fullName>
    </submittedName>
</protein>
<comment type="subcellular location">
    <subcellularLocation>
        <location evidence="1">Endoplasmic reticulum</location>
    </subcellularLocation>
</comment>
<evidence type="ECO:0000256" key="4">
    <source>
        <dbReference type="ARBA" id="ARBA00022927"/>
    </source>
</evidence>
<evidence type="ECO:0000256" key="3">
    <source>
        <dbReference type="ARBA" id="ARBA00022824"/>
    </source>
</evidence>
<dbReference type="Pfam" id="PF08314">
    <property type="entry name" value="Sec39"/>
    <property type="match status" value="1"/>
</dbReference>
<dbReference type="STRING" id="4999.A0A1Y1UFU8"/>